<dbReference type="InterPro" id="IPR009357">
    <property type="entry name" value="Riboflavin_transptr"/>
</dbReference>
<protein>
    <submittedName>
        <fullName evidence="12">Nuclear export mediator factor Nemf</fullName>
    </submittedName>
</protein>
<feature type="transmembrane region" description="Helical" evidence="10">
    <location>
        <begin position="120"/>
        <end position="142"/>
    </location>
</feature>
<reference evidence="12 13" key="2">
    <citation type="submission" date="2024-05" db="EMBL/GenBank/DDBJ databases">
        <authorList>
            <person name="Chen Y."/>
            <person name="Shah S."/>
            <person name="Dougan E. K."/>
            <person name="Thang M."/>
            <person name="Chan C."/>
        </authorList>
    </citation>
    <scope>NUCLEOTIDE SEQUENCE [LARGE SCALE GENOMIC DNA]</scope>
</reference>
<name>A0A9P1CBX3_9DINO</name>
<gene>
    <name evidence="11" type="ORF">C1SCF055_LOCUS15524</name>
</gene>
<evidence type="ECO:0000256" key="9">
    <source>
        <dbReference type="SAM" id="MobiDB-lite"/>
    </source>
</evidence>
<comment type="catalytic activity">
    <reaction evidence="1">
        <text>riboflavin(in) = riboflavin(out)</text>
        <dbReference type="Rhea" id="RHEA:35015"/>
        <dbReference type="ChEBI" id="CHEBI:57986"/>
    </reaction>
</comment>
<comment type="caution">
    <text evidence="11">The sequence shown here is derived from an EMBL/GenBank/DDBJ whole genome shotgun (WGS) entry which is preliminary data.</text>
</comment>
<proteinExistence type="inferred from homology"/>
<comment type="subcellular location">
    <subcellularLocation>
        <location evidence="2">Cell membrane</location>
        <topology evidence="2">Multi-pass membrane protein</topology>
    </subcellularLocation>
</comment>
<feature type="transmembrane region" description="Helical" evidence="10">
    <location>
        <begin position="380"/>
        <end position="400"/>
    </location>
</feature>
<evidence type="ECO:0000256" key="5">
    <source>
        <dbReference type="ARBA" id="ARBA00022475"/>
    </source>
</evidence>
<dbReference type="PROSITE" id="PS51257">
    <property type="entry name" value="PROKAR_LIPOPROTEIN"/>
    <property type="match status" value="1"/>
</dbReference>
<dbReference type="EMBL" id="CAMXCT010001256">
    <property type="protein sequence ID" value="CAI3988332.1"/>
    <property type="molecule type" value="Genomic_DNA"/>
</dbReference>
<keyword evidence="5" id="KW-1003">Cell membrane</keyword>
<dbReference type="GO" id="GO:0032217">
    <property type="term" value="F:riboflavin transmembrane transporter activity"/>
    <property type="evidence" value="ECO:0007669"/>
    <property type="project" value="InterPro"/>
</dbReference>
<keyword evidence="7 10" id="KW-1133">Transmembrane helix</keyword>
<sequence length="450" mass="48525">MTMMRRKKTIENLQMLESVPTFVSFLTVGAGCGFLLINALFNAMANEEPLQKDGKTYGQFSIIQGSVGLSTGLLYAFWNIWCPHCMTMRQEQIGVTTLIALNVVAFLILSTFWSAGAPDYPVFVGAAVAAQFIGNFTIYLLFPMVATYYAGWLVAPVRAGTDVSSLVTSLIGQAENPHPGSGDLTFSISTLFFIYAVFSLCGLLAWSSIMYFGTGLRYEVDKEEGTVTLSESEDESDDSQTMGSDSEEVREAMIRKSKRAYCLEGFACPRKLVLPVILATLSQVAQWGIAASLGQIGSAMADPDSCHGSQGKRIYRLSLTSSMIAVPVGSLLSTAVACPRLLFNILSAIQITSAVFIADCALGLFSASVDFWKSELGGEVYIVCFALVGGLEGYLLTMAYRYIGDADEVPGIRRQSASRLLSLLGVLAVNPISFGLGFAIDKGSVRCRDI</sequence>
<organism evidence="11">
    <name type="scientific">Cladocopium goreaui</name>
    <dbReference type="NCBI Taxonomy" id="2562237"/>
    <lineage>
        <taxon>Eukaryota</taxon>
        <taxon>Sar</taxon>
        <taxon>Alveolata</taxon>
        <taxon>Dinophyceae</taxon>
        <taxon>Suessiales</taxon>
        <taxon>Symbiodiniaceae</taxon>
        <taxon>Cladocopium</taxon>
    </lineage>
</organism>
<keyword evidence="4" id="KW-0813">Transport</keyword>
<evidence type="ECO:0000256" key="7">
    <source>
        <dbReference type="ARBA" id="ARBA00022989"/>
    </source>
</evidence>
<reference evidence="11" key="1">
    <citation type="submission" date="2022-10" db="EMBL/GenBank/DDBJ databases">
        <authorList>
            <person name="Chen Y."/>
            <person name="Dougan E. K."/>
            <person name="Chan C."/>
            <person name="Rhodes N."/>
            <person name="Thang M."/>
        </authorList>
    </citation>
    <scope>NUCLEOTIDE SEQUENCE</scope>
</reference>
<dbReference type="EMBL" id="CAMXCT020001256">
    <property type="protein sequence ID" value="CAL1141707.1"/>
    <property type="molecule type" value="Genomic_DNA"/>
</dbReference>
<dbReference type="AlphaFoldDB" id="A0A9P1CBX3"/>
<evidence type="ECO:0000256" key="4">
    <source>
        <dbReference type="ARBA" id="ARBA00022448"/>
    </source>
</evidence>
<feature type="transmembrane region" description="Helical" evidence="10">
    <location>
        <begin position="192"/>
        <end position="212"/>
    </location>
</feature>
<feature type="transmembrane region" description="Helical" evidence="10">
    <location>
        <begin position="322"/>
        <end position="342"/>
    </location>
</feature>
<evidence type="ECO:0000256" key="2">
    <source>
        <dbReference type="ARBA" id="ARBA00004651"/>
    </source>
</evidence>
<evidence type="ECO:0000256" key="1">
    <source>
        <dbReference type="ARBA" id="ARBA00000215"/>
    </source>
</evidence>
<feature type="region of interest" description="Disordered" evidence="9">
    <location>
        <begin position="227"/>
        <end position="249"/>
    </location>
</feature>
<dbReference type="OrthoDB" id="441176at2759"/>
<evidence type="ECO:0000256" key="8">
    <source>
        <dbReference type="ARBA" id="ARBA00023136"/>
    </source>
</evidence>
<feature type="transmembrane region" description="Helical" evidence="10">
    <location>
        <begin position="420"/>
        <end position="440"/>
    </location>
</feature>
<accession>A0A9P1CBX3</accession>
<keyword evidence="13" id="KW-1185">Reference proteome</keyword>
<evidence type="ECO:0000313" key="13">
    <source>
        <dbReference type="Proteomes" id="UP001152797"/>
    </source>
</evidence>
<feature type="transmembrane region" description="Helical" evidence="10">
    <location>
        <begin position="149"/>
        <end position="172"/>
    </location>
</feature>
<evidence type="ECO:0000256" key="10">
    <source>
        <dbReference type="SAM" id="Phobius"/>
    </source>
</evidence>
<dbReference type="Proteomes" id="UP001152797">
    <property type="component" value="Unassembled WGS sequence"/>
</dbReference>
<evidence type="ECO:0000256" key="3">
    <source>
        <dbReference type="ARBA" id="ARBA00006366"/>
    </source>
</evidence>
<feature type="transmembrane region" description="Helical" evidence="10">
    <location>
        <begin position="348"/>
        <end position="368"/>
    </location>
</feature>
<keyword evidence="8 10" id="KW-0472">Membrane</keyword>
<feature type="transmembrane region" description="Helical" evidence="10">
    <location>
        <begin position="61"/>
        <end position="81"/>
    </location>
</feature>
<evidence type="ECO:0000256" key="6">
    <source>
        <dbReference type="ARBA" id="ARBA00022692"/>
    </source>
</evidence>
<feature type="transmembrane region" description="Helical" evidence="10">
    <location>
        <begin position="21"/>
        <end position="41"/>
    </location>
</feature>
<feature type="transmembrane region" description="Helical" evidence="10">
    <location>
        <begin position="93"/>
        <end position="114"/>
    </location>
</feature>
<evidence type="ECO:0000313" key="11">
    <source>
        <dbReference type="EMBL" id="CAI3988332.1"/>
    </source>
</evidence>
<evidence type="ECO:0000313" key="12">
    <source>
        <dbReference type="EMBL" id="CAL4775644.1"/>
    </source>
</evidence>
<dbReference type="EMBL" id="CAMXCT030001256">
    <property type="protein sequence ID" value="CAL4775644.1"/>
    <property type="molecule type" value="Genomic_DNA"/>
</dbReference>
<dbReference type="GO" id="GO:0005886">
    <property type="term" value="C:plasma membrane"/>
    <property type="evidence" value="ECO:0007669"/>
    <property type="project" value="UniProtKB-SubCell"/>
</dbReference>
<comment type="similarity">
    <text evidence="3">Belongs to the riboflavin transporter family.</text>
</comment>
<dbReference type="Pfam" id="PF06237">
    <property type="entry name" value="SLC52_ribofla_tr"/>
    <property type="match status" value="1"/>
</dbReference>
<keyword evidence="6 10" id="KW-0812">Transmembrane</keyword>